<keyword evidence="2" id="KW-1185">Reference proteome</keyword>
<organism evidence="1 2">
    <name type="scientific">Bimuria novae-zelandiae CBS 107.79</name>
    <dbReference type="NCBI Taxonomy" id="1447943"/>
    <lineage>
        <taxon>Eukaryota</taxon>
        <taxon>Fungi</taxon>
        <taxon>Dikarya</taxon>
        <taxon>Ascomycota</taxon>
        <taxon>Pezizomycotina</taxon>
        <taxon>Dothideomycetes</taxon>
        <taxon>Pleosporomycetidae</taxon>
        <taxon>Pleosporales</taxon>
        <taxon>Massarineae</taxon>
        <taxon>Didymosphaeriaceae</taxon>
        <taxon>Bimuria</taxon>
    </lineage>
</organism>
<dbReference type="AlphaFoldDB" id="A0A6A5V715"/>
<dbReference type="EMBL" id="ML976684">
    <property type="protein sequence ID" value="KAF1972915.1"/>
    <property type="molecule type" value="Genomic_DNA"/>
</dbReference>
<evidence type="ECO:0000313" key="1">
    <source>
        <dbReference type="EMBL" id="KAF1972915.1"/>
    </source>
</evidence>
<evidence type="ECO:0000313" key="2">
    <source>
        <dbReference type="Proteomes" id="UP000800036"/>
    </source>
</evidence>
<protein>
    <submittedName>
        <fullName evidence="1">Uncharacterized protein</fullName>
    </submittedName>
</protein>
<proteinExistence type="predicted"/>
<sequence length="71" mass="7506">MRPNLVIVLNTAVATTQLENPAALGRASKLCFSVILSCESAVLHEIIGLVLQASRCSSSPPLVLHARLPLT</sequence>
<gene>
    <name evidence="1" type="ORF">BU23DRAFT_145809</name>
</gene>
<name>A0A6A5V715_9PLEO</name>
<accession>A0A6A5V715</accession>
<dbReference type="Proteomes" id="UP000800036">
    <property type="component" value="Unassembled WGS sequence"/>
</dbReference>
<reference evidence="1" key="1">
    <citation type="journal article" date="2020" name="Stud. Mycol.">
        <title>101 Dothideomycetes genomes: a test case for predicting lifestyles and emergence of pathogens.</title>
        <authorList>
            <person name="Haridas S."/>
            <person name="Albert R."/>
            <person name="Binder M."/>
            <person name="Bloem J."/>
            <person name="Labutti K."/>
            <person name="Salamov A."/>
            <person name="Andreopoulos B."/>
            <person name="Baker S."/>
            <person name="Barry K."/>
            <person name="Bills G."/>
            <person name="Bluhm B."/>
            <person name="Cannon C."/>
            <person name="Castanera R."/>
            <person name="Culley D."/>
            <person name="Daum C."/>
            <person name="Ezra D."/>
            <person name="Gonzalez J."/>
            <person name="Henrissat B."/>
            <person name="Kuo A."/>
            <person name="Liang C."/>
            <person name="Lipzen A."/>
            <person name="Lutzoni F."/>
            <person name="Magnuson J."/>
            <person name="Mondo S."/>
            <person name="Nolan M."/>
            <person name="Ohm R."/>
            <person name="Pangilinan J."/>
            <person name="Park H.-J."/>
            <person name="Ramirez L."/>
            <person name="Alfaro M."/>
            <person name="Sun H."/>
            <person name="Tritt A."/>
            <person name="Yoshinaga Y."/>
            <person name="Zwiers L.-H."/>
            <person name="Turgeon B."/>
            <person name="Goodwin S."/>
            <person name="Spatafora J."/>
            <person name="Crous P."/>
            <person name="Grigoriev I."/>
        </authorList>
    </citation>
    <scope>NUCLEOTIDE SEQUENCE</scope>
    <source>
        <strain evidence="1">CBS 107.79</strain>
    </source>
</reference>